<dbReference type="AlphaFoldDB" id="A0A1Y3AMJ5"/>
<dbReference type="Proteomes" id="UP000194236">
    <property type="component" value="Unassembled WGS sequence"/>
</dbReference>
<feature type="transmembrane region" description="Helical" evidence="1">
    <location>
        <begin position="6"/>
        <end position="27"/>
    </location>
</feature>
<feature type="transmembrane region" description="Helical" evidence="1">
    <location>
        <begin position="39"/>
        <end position="59"/>
    </location>
</feature>
<accession>A0A1Y3AMJ5</accession>
<sequence length="133" mass="14969">MTQLILGLGIGLFTLLLLWAIAIIFCLISSRLRAPASYIGPASCLIALFITIILLSLPISKRLDHQLSMMMMNDNQSIIEDDGDEHSISIVDWNTYIILPLCLLISLILLIITTIMSIQYHLLSFSHRSRMKI</sequence>
<name>A0A1Y3AMJ5_EURMA</name>
<evidence type="ECO:0008006" key="4">
    <source>
        <dbReference type="Google" id="ProtNLM"/>
    </source>
</evidence>
<protein>
    <recommendedName>
        <fullName evidence="4">Transmembrane protein 218</fullName>
    </recommendedName>
</protein>
<keyword evidence="1" id="KW-0812">Transmembrane</keyword>
<evidence type="ECO:0000313" key="2">
    <source>
        <dbReference type="EMBL" id="OTF69650.1"/>
    </source>
</evidence>
<organism evidence="2 3">
    <name type="scientific">Euroglyphus maynei</name>
    <name type="common">Mayne's house dust mite</name>
    <dbReference type="NCBI Taxonomy" id="6958"/>
    <lineage>
        <taxon>Eukaryota</taxon>
        <taxon>Metazoa</taxon>
        <taxon>Ecdysozoa</taxon>
        <taxon>Arthropoda</taxon>
        <taxon>Chelicerata</taxon>
        <taxon>Arachnida</taxon>
        <taxon>Acari</taxon>
        <taxon>Acariformes</taxon>
        <taxon>Sarcoptiformes</taxon>
        <taxon>Astigmata</taxon>
        <taxon>Psoroptidia</taxon>
        <taxon>Analgoidea</taxon>
        <taxon>Pyroglyphidae</taxon>
        <taxon>Pyroglyphinae</taxon>
        <taxon>Euroglyphus</taxon>
    </lineage>
</organism>
<reference evidence="2 3" key="1">
    <citation type="submission" date="2017-03" db="EMBL/GenBank/DDBJ databases">
        <title>Genome Survey of Euroglyphus maynei.</title>
        <authorList>
            <person name="Arlian L.G."/>
            <person name="Morgan M.S."/>
            <person name="Rider S.D."/>
        </authorList>
    </citation>
    <scope>NUCLEOTIDE SEQUENCE [LARGE SCALE GENOMIC DNA]</scope>
    <source>
        <strain evidence="2">Arlian Lab</strain>
        <tissue evidence="2">Whole body</tissue>
    </source>
</reference>
<dbReference type="OrthoDB" id="10503782at2759"/>
<gene>
    <name evidence="2" type="ORF">BLA29_009765</name>
</gene>
<keyword evidence="3" id="KW-1185">Reference proteome</keyword>
<keyword evidence="1" id="KW-1133">Transmembrane helix</keyword>
<comment type="caution">
    <text evidence="2">The sequence shown here is derived from an EMBL/GenBank/DDBJ whole genome shotgun (WGS) entry which is preliminary data.</text>
</comment>
<evidence type="ECO:0000256" key="1">
    <source>
        <dbReference type="SAM" id="Phobius"/>
    </source>
</evidence>
<evidence type="ECO:0000313" key="3">
    <source>
        <dbReference type="Proteomes" id="UP000194236"/>
    </source>
</evidence>
<keyword evidence="1" id="KW-0472">Membrane</keyword>
<feature type="transmembrane region" description="Helical" evidence="1">
    <location>
        <begin position="97"/>
        <end position="123"/>
    </location>
</feature>
<dbReference type="EMBL" id="MUJZ01069392">
    <property type="protein sequence ID" value="OTF69650.1"/>
    <property type="molecule type" value="Genomic_DNA"/>
</dbReference>
<proteinExistence type="predicted"/>